<dbReference type="PANTHER" id="PTHR30406">
    <property type="entry name" value="SULFATE TRANSPORT SYSTEM PERMEASE PROTEIN"/>
    <property type="match status" value="1"/>
</dbReference>
<comment type="subcellular location">
    <subcellularLocation>
        <location evidence="7">Cell membrane</location>
        <topology evidence="7">Multi-pass membrane protein</topology>
    </subcellularLocation>
    <subcellularLocation>
        <location evidence="1">Membrane</location>
        <topology evidence="1">Multi-pass membrane protein</topology>
    </subcellularLocation>
</comment>
<gene>
    <name evidence="9" type="ORF">CM19_06050</name>
</gene>
<evidence type="ECO:0000256" key="1">
    <source>
        <dbReference type="ARBA" id="ARBA00004141"/>
    </source>
</evidence>
<dbReference type="Proteomes" id="UP000024332">
    <property type="component" value="Unassembled WGS sequence"/>
</dbReference>
<feature type="transmembrane region" description="Helical" evidence="7">
    <location>
        <begin position="42"/>
        <end position="69"/>
    </location>
</feature>
<dbReference type="GO" id="GO:0015419">
    <property type="term" value="F:ABC-type sulfate transporter activity"/>
    <property type="evidence" value="ECO:0007669"/>
    <property type="project" value="InterPro"/>
</dbReference>
<dbReference type="AlphaFoldDB" id="A0A031LMR6"/>
<evidence type="ECO:0000313" key="9">
    <source>
        <dbReference type="EMBL" id="EZQ06928.1"/>
    </source>
</evidence>
<dbReference type="SUPFAM" id="SSF161098">
    <property type="entry name" value="MetI-like"/>
    <property type="match status" value="1"/>
</dbReference>
<dbReference type="EMBL" id="JFZT01000039">
    <property type="protein sequence ID" value="EZQ06928.1"/>
    <property type="molecule type" value="Genomic_DNA"/>
</dbReference>
<evidence type="ECO:0000256" key="5">
    <source>
        <dbReference type="ARBA" id="ARBA00023032"/>
    </source>
</evidence>
<dbReference type="Gene3D" id="1.10.3720.10">
    <property type="entry name" value="MetI-like"/>
    <property type="match status" value="1"/>
</dbReference>
<organism evidence="9 10">
    <name type="scientific">Candidatus Acidianus copahuensis</name>
    <dbReference type="NCBI Taxonomy" id="1160895"/>
    <lineage>
        <taxon>Archaea</taxon>
        <taxon>Thermoproteota</taxon>
        <taxon>Thermoprotei</taxon>
        <taxon>Sulfolobales</taxon>
        <taxon>Sulfolobaceae</taxon>
        <taxon>Acidianus</taxon>
    </lineage>
</organism>
<feature type="transmembrane region" description="Helical" evidence="7">
    <location>
        <begin position="6"/>
        <end position="30"/>
    </location>
</feature>
<accession>A0A031LMR6</accession>
<sequence length="258" mass="28483">MKWFKIIGIFLAIVLVVPVFLLIYMGFFVFRSPQAFSTQFMSAVELSLVSSATAAIVDFALFTPLAYYISRFNDFFTDSLVDIPASIPHPVVGIALVFLDSPYTPIGKFLLSLGINFFDSYTGLVAALVIVSAPIFIRSMKNFFDSMPRIYEEYARSLGGGTGRIFLRVVLRNSFRGIISSSLISMSRAMSEFGSIAIIAYYVLSGPFAGVSPASILIYEWYGYYGTDVAVTASAIMIVIGIIVLTTIRILQYKTKNI</sequence>
<dbReference type="Pfam" id="PF00528">
    <property type="entry name" value="BPD_transp_1"/>
    <property type="match status" value="1"/>
</dbReference>
<keyword evidence="4 7" id="KW-1133">Transmembrane helix</keyword>
<feature type="transmembrane region" description="Helical" evidence="7">
    <location>
        <begin position="109"/>
        <end position="137"/>
    </location>
</feature>
<evidence type="ECO:0000256" key="7">
    <source>
        <dbReference type="RuleBase" id="RU363032"/>
    </source>
</evidence>
<dbReference type="InterPro" id="IPR000515">
    <property type="entry name" value="MetI-like"/>
</dbReference>
<dbReference type="PROSITE" id="PS50928">
    <property type="entry name" value="ABC_TM1"/>
    <property type="match status" value="1"/>
</dbReference>
<feature type="transmembrane region" description="Helical" evidence="7">
    <location>
        <begin position="196"/>
        <end position="219"/>
    </location>
</feature>
<evidence type="ECO:0000256" key="3">
    <source>
        <dbReference type="ARBA" id="ARBA00022692"/>
    </source>
</evidence>
<evidence type="ECO:0000256" key="2">
    <source>
        <dbReference type="ARBA" id="ARBA00022448"/>
    </source>
</evidence>
<evidence type="ECO:0000256" key="4">
    <source>
        <dbReference type="ARBA" id="ARBA00022989"/>
    </source>
</evidence>
<keyword evidence="10" id="KW-1185">Reference proteome</keyword>
<proteinExistence type="inferred from homology"/>
<evidence type="ECO:0000313" key="10">
    <source>
        <dbReference type="Proteomes" id="UP000024332"/>
    </source>
</evidence>
<evidence type="ECO:0000259" key="8">
    <source>
        <dbReference type="PROSITE" id="PS50928"/>
    </source>
</evidence>
<keyword evidence="3 7" id="KW-0812">Transmembrane</keyword>
<keyword evidence="6 7" id="KW-0472">Membrane</keyword>
<dbReference type="RefSeq" id="WP_048099451.1">
    <property type="nucleotide sequence ID" value="NZ_JFZT01000039.1"/>
</dbReference>
<feature type="domain" description="ABC transmembrane type-1" evidence="8">
    <location>
        <begin position="44"/>
        <end position="249"/>
    </location>
</feature>
<dbReference type="InterPro" id="IPR005667">
    <property type="entry name" value="Sulph_transpt2"/>
</dbReference>
<dbReference type="PANTHER" id="PTHR30406:SF8">
    <property type="entry name" value="SULFATE TRANSPORT SYSTEM PERMEASE PROTEIN CYST"/>
    <property type="match status" value="1"/>
</dbReference>
<dbReference type="InterPro" id="IPR035906">
    <property type="entry name" value="MetI-like_sf"/>
</dbReference>
<dbReference type="OrthoDB" id="11163at2157"/>
<keyword evidence="2 7" id="KW-0813">Transport</keyword>
<dbReference type="CDD" id="cd06261">
    <property type="entry name" value="TM_PBP2"/>
    <property type="match status" value="1"/>
</dbReference>
<comment type="caution">
    <text evidence="9">The sequence shown here is derived from an EMBL/GenBank/DDBJ whole genome shotgun (WGS) entry which is preliminary data.</text>
</comment>
<name>A0A031LMR6_9CREN</name>
<keyword evidence="5" id="KW-0764">Sulfate transport</keyword>
<evidence type="ECO:0000256" key="6">
    <source>
        <dbReference type="ARBA" id="ARBA00023136"/>
    </source>
</evidence>
<dbReference type="STRING" id="1160895.CM19_06050"/>
<protein>
    <submittedName>
        <fullName evidence="9">Sulfate ABC transporter permease</fullName>
    </submittedName>
</protein>
<reference evidence="9 10" key="1">
    <citation type="submission" date="2014-03" db="EMBL/GenBank/DDBJ databases">
        <title>Draft genome sequence of the novel thermoacidophilic archaea Acidianus copahuensis ALE1 strain, isolated from Copahue volcanic area in Neuquen Argentina.</title>
        <authorList>
            <person name="Urbieta M.S."/>
            <person name="Rascovan N."/>
            <person name="Castro C."/>
            <person name="Revale S."/>
            <person name="Giaveno M.A."/>
            <person name="Vazquez M.P."/>
            <person name="Donati E.R."/>
        </authorList>
    </citation>
    <scope>NUCLEOTIDE SEQUENCE [LARGE SCALE GENOMIC DNA]</scope>
    <source>
        <strain evidence="9 10">ALE1</strain>
    </source>
</reference>
<feature type="transmembrane region" description="Helical" evidence="7">
    <location>
        <begin position="231"/>
        <end position="251"/>
    </location>
</feature>
<dbReference type="GO" id="GO:0005886">
    <property type="term" value="C:plasma membrane"/>
    <property type="evidence" value="ECO:0007669"/>
    <property type="project" value="UniProtKB-SubCell"/>
</dbReference>
<comment type="similarity">
    <text evidence="7">Belongs to the binding-protein-dependent transport system permease family.</text>
</comment>